<name>A0ABT3GJK1_9BACT</name>
<keyword evidence="2" id="KW-1185">Reference proteome</keyword>
<organism evidence="1 2">
    <name type="scientific">Luteolibacter arcticus</name>
    <dbReference type="NCBI Taxonomy" id="1581411"/>
    <lineage>
        <taxon>Bacteria</taxon>
        <taxon>Pseudomonadati</taxon>
        <taxon>Verrucomicrobiota</taxon>
        <taxon>Verrucomicrobiia</taxon>
        <taxon>Verrucomicrobiales</taxon>
        <taxon>Verrucomicrobiaceae</taxon>
        <taxon>Luteolibacter</taxon>
    </lineage>
</organism>
<proteinExistence type="predicted"/>
<gene>
    <name evidence="1" type="ORF">OKA05_14170</name>
</gene>
<dbReference type="RefSeq" id="WP_264487817.1">
    <property type="nucleotide sequence ID" value="NZ_JAPDDT010000005.1"/>
</dbReference>
<evidence type="ECO:0000313" key="2">
    <source>
        <dbReference type="Proteomes" id="UP001320876"/>
    </source>
</evidence>
<protein>
    <submittedName>
        <fullName evidence="1">Uncharacterized protein</fullName>
    </submittedName>
</protein>
<accession>A0ABT3GJK1</accession>
<comment type="caution">
    <text evidence="1">The sequence shown here is derived from an EMBL/GenBank/DDBJ whole genome shotgun (WGS) entry which is preliminary data.</text>
</comment>
<evidence type="ECO:0000313" key="1">
    <source>
        <dbReference type="EMBL" id="MCW1923708.1"/>
    </source>
</evidence>
<dbReference type="Proteomes" id="UP001320876">
    <property type="component" value="Unassembled WGS sequence"/>
</dbReference>
<reference evidence="1 2" key="1">
    <citation type="submission" date="2022-10" db="EMBL/GenBank/DDBJ databases">
        <title>Luteolibacter arcticus strain CCTCC AB 2014275, whole genome shotgun sequencing project.</title>
        <authorList>
            <person name="Zhao G."/>
            <person name="Shen L."/>
        </authorList>
    </citation>
    <scope>NUCLEOTIDE SEQUENCE [LARGE SCALE GENOMIC DNA]</scope>
    <source>
        <strain evidence="1 2">CCTCC AB 2014275</strain>
    </source>
</reference>
<sequence>MNDLEDILKAIARLSSKELAELRTWFRRFDADAWDRQIEEDAQSGRLDGLFERLQQENGTGKR</sequence>
<dbReference type="EMBL" id="JAPDDT010000005">
    <property type="protein sequence ID" value="MCW1923708.1"/>
    <property type="molecule type" value="Genomic_DNA"/>
</dbReference>